<dbReference type="EMBL" id="AEDD01000001">
    <property type="protein sequence ID" value="EFM12636.1"/>
    <property type="molecule type" value="Genomic_DNA"/>
</dbReference>
<evidence type="ECO:0000256" key="3">
    <source>
        <dbReference type="ARBA" id="ARBA00012288"/>
    </source>
</evidence>
<evidence type="ECO:0000256" key="7">
    <source>
        <dbReference type="HAMAP-Rule" id="MF_00218"/>
    </source>
</evidence>
<feature type="binding site" evidence="7">
    <location>
        <position position="96"/>
    </location>
    <ligand>
        <name>substrate</name>
    </ligand>
</feature>
<dbReference type="HAMAP" id="MF_00218">
    <property type="entry name" value="URO_D"/>
    <property type="match status" value="1"/>
</dbReference>
<dbReference type="PROSITE" id="PS00906">
    <property type="entry name" value="UROD_1"/>
    <property type="match status" value="1"/>
</dbReference>
<dbReference type="GO" id="GO:0004853">
    <property type="term" value="F:uroporphyrinogen decarboxylase activity"/>
    <property type="evidence" value="ECO:0007669"/>
    <property type="project" value="UniProtKB-UniRule"/>
</dbReference>
<evidence type="ECO:0000259" key="10">
    <source>
        <dbReference type="PROSITE" id="PS00906"/>
    </source>
</evidence>
<dbReference type="InterPro" id="IPR006361">
    <property type="entry name" value="Uroporphyrinogen_deCO2ase_HemE"/>
</dbReference>
<gene>
    <name evidence="7" type="primary">hemE</name>
    <name evidence="11" type="ORF">PaecuDRAFT_0147</name>
</gene>
<dbReference type="GO" id="GO:0005829">
    <property type="term" value="C:cytosol"/>
    <property type="evidence" value="ECO:0007669"/>
    <property type="project" value="TreeGrafter"/>
</dbReference>
<dbReference type="SUPFAM" id="SSF51726">
    <property type="entry name" value="UROD/MetE-like"/>
    <property type="match status" value="1"/>
</dbReference>
<evidence type="ECO:0000256" key="2">
    <source>
        <dbReference type="ARBA" id="ARBA00009935"/>
    </source>
</evidence>
<feature type="binding site" evidence="7">
    <location>
        <position position="226"/>
    </location>
    <ligand>
        <name>substrate</name>
    </ligand>
</feature>
<keyword evidence="7" id="KW-0963">Cytoplasm</keyword>
<dbReference type="PANTHER" id="PTHR21091:SF169">
    <property type="entry name" value="UROPORPHYRINOGEN DECARBOXYLASE"/>
    <property type="match status" value="1"/>
</dbReference>
<dbReference type="Proteomes" id="UP000005387">
    <property type="component" value="Unassembled WGS sequence"/>
</dbReference>
<feature type="binding site" evidence="7">
    <location>
        <position position="171"/>
    </location>
    <ligand>
        <name>substrate</name>
    </ligand>
</feature>
<dbReference type="eggNOG" id="COG0407">
    <property type="taxonomic scope" value="Bacteria"/>
</dbReference>
<evidence type="ECO:0000256" key="8">
    <source>
        <dbReference type="RuleBase" id="RU000554"/>
    </source>
</evidence>
<dbReference type="UniPathway" id="UPA00251">
    <property type="reaction ID" value="UER00321"/>
</dbReference>
<dbReference type="EC" id="4.1.1.37" evidence="3 7"/>
<name>E0I4V5_9BACL</name>
<comment type="catalytic activity">
    <reaction evidence="7 8">
        <text>uroporphyrinogen III + 4 H(+) = coproporphyrinogen III + 4 CO2</text>
        <dbReference type="Rhea" id="RHEA:19865"/>
        <dbReference type="ChEBI" id="CHEBI:15378"/>
        <dbReference type="ChEBI" id="CHEBI:16526"/>
        <dbReference type="ChEBI" id="CHEBI:57308"/>
        <dbReference type="ChEBI" id="CHEBI:57309"/>
        <dbReference type="EC" id="4.1.1.37"/>
    </reaction>
</comment>
<dbReference type="GO" id="GO:0006782">
    <property type="term" value="P:protoporphyrinogen IX biosynthetic process"/>
    <property type="evidence" value="ECO:0007669"/>
    <property type="project" value="UniProtKB-UniRule"/>
</dbReference>
<evidence type="ECO:0000256" key="4">
    <source>
        <dbReference type="ARBA" id="ARBA00022793"/>
    </source>
</evidence>
<evidence type="ECO:0000256" key="6">
    <source>
        <dbReference type="ARBA" id="ARBA00023244"/>
    </source>
</evidence>
<comment type="caution">
    <text evidence="7">Lacks conserved residue(s) required for the propagation of feature annotation.</text>
</comment>
<keyword evidence="12" id="KW-1185">Reference proteome</keyword>
<comment type="function">
    <text evidence="7">Catalyzes the decarboxylation of four acetate groups of uroporphyrinogen-III to yield coproporphyrinogen-III.</text>
</comment>
<accession>E0I4V5</accession>
<dbReference type="AlphaFoldDB" id="E0I4V5"/>
<dbReference type="PANTHER" id="PTHR21091">
    <property type="entry name" value="METHYLTETRAHYDROFOLATE:HOMOCYSTEINE METHYLTRANSFERASE RELATED"/>
    <property type="match status" value="1"/>
</dbReference>
<dbReference type="Gene3D" id="3.20.20.210">
    <property type="match status" value="1"/>
</dbReference>
<sequence length="379" mass="42114">MLASLETGIMETKGNLQKWGTGMSYNDRFIRAIRQEAVDQVPVWYMRQAGRYDPEYRKIKEKYSLLEICSQPELAAEVTMMPVRKLGVDAAILYSDIMNPVASIGIDFDIVANVGPVIANPIRSAADVDRLKPIDVEGDLGHVIETIRILDRELDVPLITFAGAPFTIASYIIEGRPSRNYLRTKALMYSEPDVWHRLMHKLGDMVIAYLRAHMAAGGKAFQLFDSWVGALAPHDFRTFVLPTIERIFSELSDLPQPKIYFPGVASGELLTELHSLQADAIGLDWRVSIPEGRRRLGGKFAVQGNLDPVVLTAPQSVIEAHAKTIIDQGLEQPGFVFNLGHGLFPEASLEKLKALTDYAHDYSSKAIAARTREGESSHV</sequence>
<reference evidence="11 12" key="1">
    <citation type="submission" date="2010-07" db="EMBL/GenBank/DDBJ databases">
        <title>The draft genome of Paenibacillus curdlanolyticus YK9.</title>
        <authorList>
            <consortium name="US DOE Joint Genome Institute (JGI-PGF)"/>
            <person name="Lucas S."/>
            <person name="Copeland A."/>
            <person name="Lapidus A."/>
            <person name="Cheng J.-F."/>
            <person name="Bruce D."/>
            <person name="Goodwin L."/>
            <person name="Pitluck S."/>
            <person name="Land M.L."/>
            <person name="Hauser L."/>
            <person name="Chang Y.-J."/>
            <person name="Jeffries C."/>
            <person name="Anderson I.J."/>
            <person name="Johnson E."/>
            <person name="Loganathan U."/>
            <person name="Mulhopadhyay B."/>
            <person name="Kyrpides N."/>
            <person name="Woyke T.J."/>
        </authorList>
    </citation>
    <scope>NUCLEOTIDE SEQUENCE [LARGE SCALE GENOMIC DNA]</scope>
    <source>
        <strain evidence="11 12">YK9</strain>
    </source>
</reference>
<feature type="domain" description="Uroporphyrinogen decarboxylase (URO-D)" evidence="10">
    <location>
        <begin position="42"/>
        <end position="51"/>
    </location>
</feature>
<dbReference type="CDD" id="cd00717">
    <property type="entry name" value="URO-D"/>
    <property type="match status" value="1"/>
</dbReference>
<evidence type="ECO:0000256" key="5">
    <source>
        <dbReference type="ARBA" id="ARBA00023239"/>
    </source>
</evidence>
<feature type="binding site" evidence="7">
    <location>
        <begin position="47"/>
        <end position="51"/>
    </location>
    <ligand>
        <name>substrate</name>
    </ligand>
</feature>
<dbReference type="Pfam" id="PF01208">
    <property type="entry name" value="URO-D"/>
    <property type="match status" value="1"/>
</dbReference>
<comment type="similarity">
    <text evidence="2 7 9">Belongs to the uroporphyrinogen decarboxylase family.</text>
</comment>
<comment type="subcellular location">
    <subcellularLocation>
        <location evidence="7">Cytoplasm</location>
    </subcellularLocation>
</comment>
<evidence type="ECO:0000256" key="9">
    <source>
        <dbReference type="RuleBase" id="RU004169"/>
    </source>
</evidence>
<comment type="pathway">
    <text evidence="1 7 8">Porphyrin-containing compound metabolism; protoporphyrin-IX biosynthesis; coproporphyrinogen-III from 5-aminolevulinate: step 4/4.</text>
</comment>
<keyword evidence="4 7" id="KW-0210">Decarboxylase</keyword>
<dbReference type="InterPro" id="IPR038071">
    <property type="entry name" value="UROD/MetE-like_sf"/>
</dbReference>
<dbReference type="InterPro" id="IPR000257">
    <property type="entry name" value="Uroporphyrinogen_deCOase"/>
</dbReference>
<feature type="binding site" evidence="7">
    <location>
        <position position="341"/>
    </location>
    <ligand>
        <name>substrate</name>
    </ligand>
</feature>
<organism evidence="11 12">
    <name type="scientific">Paenibacillus curdlanolyticus YK9</name>
    <dbReference type="NCBI Taxonomy" id="717606"/>
    <lineage>
        <taxon>Bacteria</taxon>
        <taxon>Bacillati</taxon>
        <taxon>Bacillota</taxon>
        <taxon>Bacilli</taxon>
        <taxon>Bacillales</taxon>
        <taxon>Paenibacillaceae</taxon>
        <taxon>Paenibacillus</taxon>
    </lineage>
</organism>
<evidence type="ECO:0000313" key="11">
    <source>
        <dbReference type="EMBL" id="EFM12636.1"/>
    </source>
</evidence>
<dbReference type="STRING" id="717606.PaecuDRAFT_0147"/>
<evidence type="ECO:0000313" key="12">
    <source>
        <dbReference type="Proteomes" id="UP000005387"/>
    </source>
</evidence>
<keyword evidence="5 7" id="KW-0456">Lyase</keyword>
<proteinExistence type="inferred from homology"/>
<keyword evidence="6 7" id="KW-0627">Porphyrin biosynthesis</keyword>
<feature type="site" description="Transition state stabilizer" evidence="7">
    <location>
        <position position="96"/>
    </location>
</feature>
<comment type="subunit">
    <text evidence="7">Homodimer.</text>
</comment>
<evidence type="ECO:0000256" key="1">
    <source>
        <dbReference type="ARBA" id="ARBA00004804"/>
    </source>
</evidence>
<protein>
    <recommendedName>
        <fullName evidence="3 7">Uroporphyrinogen decarboxylase</fullName>
        <shortName evidence="7">UPD</shortName>
        <shortName evidence="7">URO-D</shortName>
        <ecNumber evidence="3 7">4.1.1.37</ecNumber>
    </recommendedName>
</protein>
<dbReference type="NCBIfam" id="TIGR01464">
    <property type="entry name" value="hemE"/>
    <property type="match status" value="1"/>
</dbReference>